<reference evidence="2" key="1">
    <citation type="submission" date="2023-03" db="EMBL/GenBank/DDBJ databases">
        <authorList>
            <person name="Steffen K."/>
            <person name="Cardenas P."/>
        </authorList>
    </citation>
    <scope>NUCLEOTIDE SEQUENCE</scope>
</reference>
<keyword evidence="3" id="KW-1185">Reference proteome</keyword>
<dbReference type="Gene3D" id="1.10.533.10">
    <property type="entry name" value="Death Domain, Fas"/>
    <property type="match status" value="2"/>
</dbReference>
<accession>A0AA35WYX4</accession>
<evidence type="ECO:0000259" key="1">
    <source>
        <dbReference type="PROSITE" id="PS50017"/>
    </source>
</evidence>
<evidence type="ECO:0000313" key="3">
    <source>
        <dbReference type="Proteomes" id="UP001174909"/>
    </source>
</evidence>
<evidence type="ECO:0000313" key="2">
    <source>
        <dbReference type="EMBL" id="CAI8031647.1"/>
    </source>
</evidence>
<dbReference type="SUPFAM" id="SSF47986">
    <property type="entry name" value="DEATH domain"/>
    <property type="match status" value="2"/>
</dbReference>
<proteinExistence type="predicted"/>
<comment type="caution">
    <text evidence="2">The sequence shown here is derived from an EMBL/GenBank/DDBJ whole genome shotgun (WGS) entry which is preliminary data.</text>
</comment>
<dbReference type="AlphaFoldDB" id="A0AA35WYX4"/>
<dbReference type="CDD" id="cd01670">
    <property type="entry name" value="Death"/>
    <property type="match status" value="1"/>
</dbReference>
<organism evidence="2 3">
    <name type="scientific">Geodia barretti</name>
    <name type="common">Barrett's horny sponge</name>
    <dbReference type="NCBI Taxonomy" id="519541"/>
    <lineage>
        <taxon>Eukaryota</taxon>
        <taxon>Metazoa</taxon>
        <taxon>Porifera</taxon>
        <taxon>Demospongiae</taxon>
        <taxon>Heteroscleromorpha</taxon>
        <taxon>Tetractinellida</taxon>
        <taxon>Astrophorina</taxon>
        <taxon>Geodiidae</taxon>
        <taxon>Geodia</taxon>
    </lineage>
</organism>
<gene>
    <name evidence="2" type="ORF">GBAR_LOCUS17957</name>
</gene>
<feature type="domain" description="Death" evidence="1">
    <location>
        <begin position="146"/>
        <end position="224"/>
    </location>
</feature>
<dbReference type="Proteomes" id="UP001174909">
    <property type="component" value="Unassembled WGS sequence"/>
</dbReference>
<name>A0AA35WYX4_GEOBA</name>
<dbReference type="GO" id="GO:0007165">
    <property type="term" value="P:signal transduction"/>
    <property type="evidence" value="ECO:0007669"/>
    <property type="project" value="InterPro"/>
</dbReference>
<protein>
    <recommendedName>
        <fullName evidence="1">Death domain-containing protein</fullName>
    </recommendedName>
</protein>
<dbReference type="InterPro" id="IPR011029">
    <property type="entry name" value="DEATH-like_dom_sf"/>
</dbReference>
<dbReference type="PROSITE" id="PS50017">
    <property type="entry name" value="DEATH_DOMAIN"/>
    <property type="match status" value="1"/>
</dbReference>
<sequence length="225" mass="25582">MASSSQRPELRDLVSDLSDVSWDSLKQVLLSLRVPNNKLDDIEITHPTSIGSRRIGALDCWLQMDVSASWQKVVDALILFRLVTEAERIAGKYDCRLVLDCQVDTSHVSTDLHPISISTESIYDKPTLAQLRKLKMPFYEEIRILDQVATKWDDIAIAMDFDPDGHTQTAINKDFGSVQEKCRETFKKWLQGQGSRQPATWEILVEILRDCDFENLATSIETALK</sequence>
<dbReference type="EMBL" id="CASHTH010002554">
    <property type="protein sequence ID" value="CAI8031647.1"/>
    <property type="molecule type" value="Genomic_DNA"/>
</dbReference>
<dbReference type="InterPro" id="IPR000488">
    <property type="entry name" value="Death_dom"/>
</dbReference>